<dbReference type="eggNOG" id="ENOG50341AX">
    <property type="taxonomic scope" value="Bacteria"/>
</dbReference>
<evidence type="ECO:0000313" key="2">
    <source>
        <dbReference type="Proteomes" id="UP000007177"/>
    </source>
</evidence>
<organism evidence="1 2">
    <name type="scientific">Acetobacterium woodii (strain ATCC 29683 / DSM 1030 / JCM 2381 / KCTC 1655 / WB1)</name>
    <dbReference type="NCBI Taxonomy" id="931626"/>
    <lineage>
        <taxon>Bacteria</taxon>
        <taxon>Bacillati</taxon>
        <taxon>Bacillota</taxon>
        <taxon>Clostridia</taxon>
        <taxon>Eubacteriales</taxon>
        <taxon>Eubacteriaceae</taxon>
        <taxon>Acetobacterium</taxon>
    </lineage>
</organism>
<keyword evidence="2" id="KW-1185">Reference proteome</keyword>
<name>H6LD57_ACEWD</name>
<accession>H6LD57</accession>
<dbReference type="AlphaFoldDB" id="H6LD57"/>
<reference evidence="2" key="1">
    <citation type="submission" date="2011-07" db="EMBL/GenBank/DDBJ databases">
        <title>Complete genome sequence of Acetobacterium woodii.</title>
        <authorList>
            <person name="Poehlein A."/>
            <person name="Schmidt S."/>
            <person name="Kaster A.-K."/>
            <person name="Goenrich M."/>
            <person name="Vollmers J."/>
            <person name="Thuermer A."/>
            <person name="Gottschalk G."/>
            <person name="Thauer R.K."/>
            <person name="Daniel R."/>
            <person name="Mueller V."/>
        </authorList>
    </citation>
    <scope>NUCLEOTIDE SEQUENCE [LARGE SCALE GENOMIC DNA]</scope>
    <source>
        <strain evidence="2">ATCC 29683 / DSM 1030 / JCM 2381 / KCTC 1655 / WB1</strain>
    </source>
</reference>
<sequence length="156" mass="18499">MIDMNEGYALFIKEQNEDLKTDRIREDIKLSLTDKQYSNLKLKAYQAGFENAGDFIQSFVSDLTGWCSNGSDERDLAGQWYERAHGMSKFHCYFRYYLFNHDFHFGEMLEMIEDQDYFDEIYEEYKADAWGLEAQSKTDCIELLKKLVDPETEIEL</sequence>
<protein>
    <submittedName>
        <fullName evidence="1">Uncharacterized protein</fullName>
    </submittedName>
</protein>
<evidence type="ECO:0000313" key="1">
    <source>
        <dbReference type="EMBL" id="AFA47896.1"/>
    </source>
</evidence>
<dbReference type="KEGG" id="awo:Awo_c11120"/>
<proteinExistence type="predicted"/>
<dbReference type="EMBL" id="CP002987">
    <property type="protein sequence ID" value="AFA47896.1"/>
    <property type="molecule type" value="Genomic_DNA"/>
</dbReference>
<reference evidence="1 2" key="2">
    <citation type="journal article" date="2012" name="PLoS ONE">
        <title>An ancient pathway combining carbon dioxide fixation with the generation and utilization of a sodium ion gradient for ATP synthesis.</title>
        <authorList>
            <person name="Poehlein A."/>
            <person name="Schmidt S."/>
            <person name="Kaster A.K."/>
            <person name="Goenrich M."/>
            <person name="Vollmers J."/>
            <person name="Thurmer A."/>
            <person name="Bertsch J."/>
            <person name="Schuchmann K."/>
            <person name="Voigt B."/>
            <person name="Hecker M."/>
            <person name="Daniel R."/>
            <person name="Thauer R.K."/>
            <person name="Gottschalk G."/>
            <person name="Muller V."/>
        </authorList>
    </citation>
    <scope>NUCLEOTIDE SEQUENCE [LARGE SCALE GENOMIC DNA]</scope>
    <source>
        <strain evidence="2">ATCC 29683 / DSM 1030 / JCM 2381 / KCTC 1655 / WB1</strain>
    </source>
</reference>
<gene>
    <name evidence="1" type="ordered locus">Awo_c11120</name>
</gene>
<dbReference type="HOGENOM" id="CLU_1701415_0_0_9"/>
<dbReference type="Proteomes" id="UP000007177">
    <property type="component" value="Chromosome"/>
</dbReference>